<protein>
    <recommendedName>
        <fullName evidence="3">SPOR domain-containing protein</fullName>
    </recommendedName>
</protein>
<dbReference type="AlphaFoldDB" id="A0A926Z800"/>
<dbReference type="RefSeq" id="WP_190352572.1">
    <property type="nucleotide sequence ID" value="NZ_JACJPY010000085.1"/>
</dbReference>
<accession>A0A926Z800</accession>
<evidence type="ECO:0008006" key="3">
    <source>
        <dbReference type="Google" id="ProtNLM"/>
    </source>
</evidence>
<evidence type="ECO:0000313" key="2">
    <source>
        <dbReference type="Proteomes" id="UP000631421"/>
    </source>
</evidence>
<sequence>MRLLLRMIKRRSLISPISKINLLPKDVKLWVFLVVSLVTNSLSIPAKAIAQVVSIPACPQISNRAYVVIFDRAASLLPPLPEFLAIAAVPCHYLNTSMTFLGGFDNASGSSFRANQLRELGVDAVVHSFTSKLNDVPANLQASVILTELNSEPNLAMQQVRSLTGKNAILATFNNRSVLLAAPLSSPQSANAIANRLRSQGIGAQVISAALISPPLAAAPSANSRVNSRPLSSNSSASTYRVLVPRLSADTLNQVKAIVPDAFATVFQGKAYIQARTYSNRDNANRERDRLNIRFPGTILIQD</sequence>
<dbReference type="Proteomes" id="UP000631421">
    <property type="component" value="Unassembled WGS sequence"/>
</dbReference>
<reference evidence="1" key="1">
    <citation type="journal article" date="2015" name="ISME J.">
        <title>Draft Genome Sequence of Streptomyces incarnatus NRRL8089, which Produces the Nucleoside Antibiotic Sinefungin.</title>
        <authorList>
            <person name="Oshima K."/>
            <person name="Hattori M."/>
            <person name="Shimizu H."/>
            <person name="Fukuda K."/>
            <person name="Nemoto M."/>
            <person name="Inagaki K."/>
            <person name="Tamura T."/>
        </authorList>
    </citation>
    <scope>NUCLEOTIDE SEQUENCE</scope>
    <source>
        <strain evidence="1">FACHB-1277</strain>
    </source>
</reference>
<reference evidence="1" key="2">
    <citation type="submission" date="2020-08" db="EMBL/GenBank/DDBJ databases">
        <authorList>
            <person name="Chen M."/>
            <person name="Teng W."/>
            <person name="Zhao L."/>
            <person name="Hu C."/>
            <person name="Zhou Y."/>
            <person name="Han B."/>
            <person name="Song L."/>
            <person name="Shu W."/>
        </authorList>
    </citation>
    <scope>NUCLEOTIDE SEQUENCE</scope>
    <source>
        <strain evidence="1">FACHB-1277</strain>
    </source>
</reference>
<proteinExistence type="predicted"/>
<organism evidence="1 2">
    <name type="scientific">Pseudanabaena cinerea FACHB-1277</name>
    <dbReference type="NCBI Taxonomy" id="2949581"/>
    <lineage>
        <taxon>Bacteria</taxon>
        <taxon>Bacillati</taxon>
        <taxon>Cyanobacteriota</taxon>
        <taxon>Cyanophyceae</taxon>
        <taxon>Pseudanabaenales</taxon>
        <taxon>Pseudanabaenaceae</taxon>
        <taxon>Pseudanabaena</taxon>
        <taxon>Pseudanabaena cinerea</taxon>
    </lineage>
</organism>
<keyword evidence="2" id="KW-1185">Reference proteome</keyword>
<dbReference type="EMBL" id="JACJPY010000085">
    <property type="protein sequence ID" value="MBD2152163.1"/>
    <property type="molecule type" value="Genomic_DNA"/>
</dbReference>
<comment type="caution">
    <text evidence="1">The sequence shown here is derived from an EMBL/GenBank/DDBJ whole genome shotgun (WGS) entry which is preliminary data.</text>
</comment>
<gene>
    <name evidence="1" type="ORF">H6F44_18855</name>
</gene>
<name>A0A926Z800_9CYAN</name>
<evidence type="ECO:0000313" key="1">
    <source>
        <dbReference type="EMBL" id="MBD2152163.1"/>
    </source>
</evidence>